<evidence type="ECO:0000313" key="11">
    <source>
        <dbReference type="Proteomes" id="UP001642484"/>
    </source>
</evidence>
<evidence type="ECO:0000256" key="5">
    <source>
        <dbReference type="ARBA" id="ARBA00022692"/>
    </source>
</evidence>
<protein>
    <recommendedName>
        <fullName evidence="4">ER membrane protein complex subunit 3</fullName>
    </recommendedName>
    <alternativeName>
        <fullName evidence="3">Threonylcarbamoyl-AMP synthase</fullName>
    </alternativeName>
</protein>
<comment type="similarity">
    <text evidence="2">Belongs to the EMC3 family.</text>
</comment>
<feature type="domain" description="YrdC-like" evidence="9">
    <location>
        <begin position="280"/>
        <end position="475"/>
    </location>
</feature>
<gene>
    <name evidence="10" type="ORF">CCMP2556_LOCUS48601</name>
</gene>
<name>A0ABP0RTL2_9DINO</name>
<dbReference type="InterPro" id="IPR006070">
    <property type="entry name" value="Sua5-like_dom"/>
</dbReference>
<dbReference type="Pfam" id="PF01300">
    <property type="entry name" value="Sua5_yciO_yrdC"/>
    <property type="match status" value="1"/>
</dbReference>
<dbReference type="PANTHER" id="PTHR13116:SF5">
    <property type="entry name" value="ER MEMBRANE PROTEIN COMPLEX SUBUNIT 3"/>
    <property type="match status" value="1"/>
</dbReference>
<dbReference type="SMART" id="SM01415">
    <property type="entry name" value="DUF106"/>
    <property type="match status" value="1"/>
</dbReference>
<dbReference type="EMBL" id="CAXAMN010026495">
    <property type="protein sequence ID" value="CAK9103490.1"/>
    <property type="molecule type" value="Genomic_DNA"/>
</dbReference>
<dbReference type="InterPro" id="IPR002809">
    <property type="entry name" value="EMC3/TMCO1"/>
</dbReference>
<comment type="subcellular location">
    <subcellularLocation>
        <location evidence="1">Membrane</location>
        <topology evidence="1">Multi-pass membrane protein</topology>
    </subcellularLocation>
</comment>
<dbReference type="Pfam" id="PF01956">
    <property type="entry name" value="EMC3_TMCO1"/>
    <property type="match status" value="1"/>
</dbReference>
<dbReference type="Gene3D" id="3.90.870.10">
    <property type="entry name" value="DHBP synthase"/>
    <property type="match status" value="1"/>
</dbReference>
<reference evidence="10 11" key="1">
    <citation type="submission" date="2024-02" db="EMBL/GenBank/DDBJ databases">
        <authorList>
            <person name="Chen Y."/>
            <person name="Shah S."/>
            <person name="Dougan E. K."/>
            <person name="Thang M."/>
            <person name="Chan C."/>
        </authorList>
    </citation>
    <scope>NUCLEOTIDE SEQUENCE [LARGE SCALE GENOMIC DNA]</scope>
</reference>
<dbReference type="SUPFAM" id="SSF55821">
    <property type="entry name" value="YrdC/RibB"/>
    <property type="match status" value="1"/>
</dbReference>
<evidence type="ECO:0000256" key="6">
    <source>
        <dbReference type="ARBA" id="ARBA00022989"/>
    </source>
</evidence>
<evidence type="ECO:0000256" key="1">
    <source>
        <dbReference type="ARBA" id="ARBA00004141"/>
    </source>
</evidence>
<dbReference type="InterPro" id="IPR008568">
    <property type="entry name" value="EMC3"/>
</dbReference>
<evidence type="ECO:0000256" key="4">
    <source>
        <dbReference type="ARBA" id="ARBA00020822"/>
    </source>
</evidence>
<evidence type="ECO:0000256" key="7">
    <source>
        <dbReference type="ARBA" id="ARBA00023136"/>
    </source>
</evidence>
<dbReference type="PROSITE" id="PS51163">
    <property type="entry name" value="YRDC"/>
    <property type="match status" value="1"/>
</dbReference>
<comment type="caution">
    <text evidence="10">The sequence shown here is derived from an EMBL/GenBank/DDBJ whole genome shotgun (WGS) entry which is preliminary data.</text>
</comment>
<keyword evidence="5 8" id="KW-0812">Transmembrane</keyword>
<evidence type="ECO:0000256" key="8">
    <source>
        <dbReference type="SAM" id="Phobius"/>
    </source>
</evidence>
<keyword evidence="6 8" id="KW-1133">Transmembrane helix</keyword>
<evidence type="ECO:0000256" key="3">
    <source>
        <dbReference type="ARBA" id="ARBA00015492"/>
    </source>
</evidence>
<dbReference type="Proteomes" id="UP001642484">
    <property type="component" value="Unassembled WGS sequence"/>
</dbReference>
<feature type="transmembrane region" description="Helical" evidence="8">
    <location>
        <begin position="13"/>
        <end position="35"/>
    </location>
</feature>
<dbReference type="PANTHER" id="PTHR13116">
    <property type="entry name" value="ER MEMBRANE PROTEIN COMPLEX SUBUNIT 3"/>
    <property type="match status" value="1"/>
</dbReference>
<organism evidence="10 11">
    <name type="scientific">Durusdinium trenchii</name>
    <dbReference type="NCBI Taxonomy" id="1381693"/>
    <lineage>
        <taxon>Eukaryota</taxon>
        <taxon>Sar</taxon>
        <taxon>Alveolata</taxon>
        <taxon>Dinophyceae</taxon>
        <taxon>Suessiales</taxon>
        <taxon>Symbiodiniaceae</taxon>
        <taxon>Durusdinium</taxon>
    </lineage>
</organism>
<evidence type="ECO:0000256" key="2">
    <source>
        <dbReference type="ARBA" id="ARBA00005376"/>
    </source>
</evidence>
<keyword evidence="7 8" id="KW-0472">Membrane</keyword>
<evidence type="ECO:0000259" key="9">
    <source>
        <dbReference type="PROSITE" id="PS51163"/>
    </source>
</evidence>
<keyword evidence="11" id="KW-1185">Reference proteome</keyword>
<evidence type="ECO:0000313" key="10">
    <source>
        <dbReference type="EMBL" id="CAK9103490.1"/>
    </source>
</evidence>
<feature type="transmembrane region" description="Helical" evidence="8">
    <location>
        <begin position="116"/>
        <end position="139"/>
    </location>
</feature>
<proteinExistence type="inferred from homology"/>
<accession>A0ABP0RTL2</accession>
<sequence>MGILLDPKIRDNVLLPIFVVVVLTSMIRSSLMILFKSDPKVDVKEVKTQSMLGRCKMLRAASHFLTEKAFKSRKAYFVKKDVGVLVKSVPKAKDPMEALSAGSDPMAATGMMKGQMVFMVSQGLLAYWVSHLFSGFLVAKTPFPLTFQFKGMLQRGVEVTALEPGYVSSLCWYMFVMMSSHSLIGLVQSFFTKSDVEAEDPMMAMMGTMGGAPMMPGGGPDPAKVYKTEQDNLEMILHEFVLENACRARARRRRYMRKTEAEYIQLEDVFLSEPLEGPHLFQLGAALESLSLDGVGVIPTDTQHAFVTAISSKTGTQRIYDIKGVATDQRKPLSLLCSDLSMASHYCDMTAIPRRWFQAMKSCLPGPYTFILRASAAVPRVVLEHKAHLKIWKRREVGIRIPNNSIVSQMVEDLAEPLLASSAPANAFEIWEQDRSKLDFVVGVEALDAPNDLDRVSTVLDLTMEEPVLRRQGAGDVSIFEDVIEATVFQS</sequence>
<dbReference type="InterPro" id="IPR017945">
    <property type="entry name" value="DHBP_synth_RibB-like_a/b_dom"/>
</dbReference>